<organism evidence="2">
    <name type="scientific">uncultured bacterium</name>
    <name type="common">gcode 4</name>
    <dbReference type="NCBI Taxonomy" id="1234023"/>
    <lineage>
        <taxon>Bacteria</taxon>
        <taxon>environmental samples</taxon>
    </lineage>
</organism>
<accession>K2GHN3</accession>
<dbReference type="EMBL" id="AMFJ01000069">
    <property type="protein sequence ID" value="EKE29969.1"/>
    <property type="molecule type" value="Genomic_DNA"/>
</dbReference>
<dbReference type="AlphaFoldDB" id="K2GHN3"/>
<evidence type="ECO:0000313" key="2">
    <source>
        <dbReference type="EMBL" id="EKE29969.1"/>
    </source>
</evidence>
<gene>
    <name evidence="2" type="ORF">ACD_2C00069G0003</name>
</gene>
<dbReference type="Pfam" id="PF01458">
    <property type="entry name" value="SUFBD_core"/>
    <property type="match status" value="1"/>
</dbReference>
<feature type="domain" description="SUF system FeS cluster assembly SufBD core" evidence="1">
    <location>
        <begin position="60"/>
        <end position="199"/>
    </location>
</feature>
<sequence length="227" mass="26015">MEKINDLFLESWFYRIEKSSSYDISISPWSDVVIFDDCPEASDMRITLWESSNLKYFWFSKNAKKTLKIKQDHANSNCSLAILNLVKGCRADNKSSSIISGNGSSSRISILSIIWENGDIRNDSSITVTSWTQKWIASLTQENILIWDSAKVSWVPALYVHTDDASATHSLKIEKIKWEDLFYLTSRWIDNSSASAIMLSSKIFSLFSEFAGNKDFLFEELDNFLKK</sequence>
<dbReference type="GO" id="GO:0016226">
    <property type="term" value="P:iron-sulfur cluster assembly"/>
    <property type="evidence" value="ECO:0007669"/>
    <property type="project" value="InterPro"/>
</dbReference>
<name>K2GHN3_9BACT</name>
<protein>
    <recommendedName>
        <fullName evidence="1">SUF system FeS cluster assembly SufBD core domain-containing protein</fullName>
    </recommendedName>
</protein>
<reference evidence="2" key="1">
    <citation type="journal article" date="2012" name="Science">
        <title>Fermentation, hydrogen, and sulfur metabolism in multiple uncultivated bacterial phyla.</title>
        <authorList>
            <person name="Wrighton K.C."/>
            <person name="Thomas B.C."/>
            <person name="Sharon I."/>
            <person name="Miller C.S."/>
            <person name="Castelle C.J."/>
            <person name="VerBerkmoes N.C."/>
            <person name="Wilkins M.J."/>
            <person name="Hettich R.L."/>
            <person name="Lipton M.S."/>
            <person name="Williams K.H."/>
            <person name="Long P.E."/>
            <person name="Banfield J.F."/>
        </authorList>
    </citation>
    <scope>NUCLEOTIDE SEQUENCE [LARGE SCALE GENOMIC DNA]</scope>
</reference>
<dbReference type="InterPro" id="IPR037284">
    <property type="entry name" value="SUF_FeS_clus_asmbl_SufBD_sf"/>
</dbReference>
<dbReference type="InterPro" id="IPR000825">
    <property type="entry name" value="SUF_FeS_clus_asmbl_SufBD_core"/>
</dbReference>
<comment type="caution">
    <text evidence="2">The sequence shown here is derived from an EMBL/GenBank/DDBJ whole genome shotgun (WGS) entry which is preliminary data.</text>
</comment>
<proteinExistence type="predicted"/>
<evidence type="ECO:0000259" key="1">
    <source>
        <dbReference type="Pfam" id="PF01458"/>
    </source>
</evidence>
<dbReference type="SUPFAM" id="SSF101960">
    <property type="entry name" value="Stabilizer of iron transporter SufD"/>
    <property type="match status" value="1"/>
</dbReference>